<reference evidence="1" key="1">
    <citation type="submission" date="2021-03" db="EMBL/GenBank/DDBJ databases">
        <title>Draft genome sequence of rust myrtle Austropuccinia psidii MF-1, a brazilian biotype.</title>
        <authorList>
            <person name="Quecine M.C."/>
            <person name="Pachon D.M.R."/>
            <person name="Bonatelli M.L."/>
            <person name="Correr F.H."/>
            <person name="Franceschini L.M."/>
            <person name="Leite T.F."/>
            <person name="Margarido G.R.A."/>
            <person name="Almeida C.A."/>
            <person name="Ferrarezi J.A."/>
            <person name="Labate C.A."/>
        </authorList>
    </citation>
    <scope>NUCLEOTIDE SEQUENCE</scope>
    <source>
        <strain evidence="1">MF-1</strain>
    </source>
</reference>
<dbReference type="EMBL" id="AVOT02101598">
    <property type="protein sequence ID" value="MBW0577883.1"/>
    <property type="molecule type" value="Genomic_DNA"/>
</dbReference>
<keyword evidence="2" id="KW-1185">Reference proteome</keyword>
<dbReference type="PANTHER" id="PTHR46579">
    <property type="entry name" value="F5/8 TYPE C DOMAIN-CONTAINING PROTEIN-RELATED"/>
    <property type="match status" value="1"/>
</dbReference>
<name>A0A9Q3KAL5_9BASI</name>
<protein>
    <submittedName>
        <fullName evidence="1">Uncharacterized protein</fullName>
    </submittedName>
</protein>
<dbReference type="Pfam" id="PF02992">
    <property type="entry name" value="Transposase_21"/>
    <property type="match status" value="1"/>
</dbReference>
<dbReference type="InterPro" id="IPR004242">
    <property type="entry name" value="Transposase_21"/>
</dbReference>
<dbReference type="Proteomes" id="UP000765509">
    <property type="component" value="Unassembled WGS sequence"/>
</dbReference>
<feature type="non-terminal residue" evidence="1">
    <location>
        <position position="1"/>
    </location>
</feature>
<comment type="caution">
    <text evidence="1">The sequence shown here is derived from an EMBL/GenBank/DDBJ whole genome shotgun (WGS) entry which is preliminary data.</text>
</comment>
<evidence type="ECO:0000313" key="2">
    <source>
        <dbReference type="Proteomes" id="UP000765509"/>
    </source>
</evidence>
<dbReference type="AlphaFoldDB" id="A0A9Q3KAL5"/>
<sequence>LLSTENGFAKMITSNIPHDLQTITKHLKINFPLERITCCPECYSLYDVEVAPEDCTYRPTINSAICGAELFAREKFKPLPSMKFTTTKNKTPSASQTFGLIWLSGQPHLRVPYSTLVLQPVRSWLEWFINVPGVEEAIDECASMISSQSTTVITDISQSQVWREVFNNTTTHTRLELRFSLFIDWFNPRGNKVSGKQVSMGLMALNCLNLPPQLRFQQVYTCLAGVIPAPKQPDIVTINHVLQPLISQLLELNQGFTIATPMYPHGCQISVRLVSLLGDIVANHKVSGFMSHSAKRFCSWCEIKDDERKELKFGKLRNRRSVLTSSWKWKEAENESQQQAFAKETGIRWSELNTLPYWDPVVCVPLGVMNNWYEGVLQHHFRFRWGFDLAFVKNAMNKANISDSESDVMDMDNAETSDEEESENLKGFLSNQLKNNIQTRIQDVIVSKGVTRITSQVGSARNGKLKASEWRALFSVYLPLVVLDSFLEGNSSQLLLTNTESLIKCTAIVGAKSITKEDAICFSQSYQSYQNTSNELFTNIKITPNHHYAMHIPEQLMRWGPLMGLSEFSGERLVGTLQKLKTNSIN</sequence>
<organism evidence="1 2">
    <name type="scientific">Austropuccinia psidii MF-1</name>
    <dbReference type="NCBI Taxonomy" id="1389203"/>
    <lineage>
        <taxon>Eukaryota</taxon>
        <taxon>Fungi</taxon>
        <taxon>Dikarya</taxon>
        <taxon>Basidiomycota</taxon>
        <taxon>Pucciniomycotina</taxon>
        <taxon>Pucciniomycetes</taxon>
        <taxon>Pucciniales</taxon>
        <taxon>Sphaerophragmiaceae</taxon>
        <taxon>Austropuccinia</taxon>
    </lineage>
</organism>
<evidence type="ECO:0000313" key="1">
    <source>
        <dbReference type="EMBL" id="MBW0577883.1"/>
    </source>
</evidence>
<dbReference type="PANTHER" id="PTHR46579:SF1">
    <property type="entry name" value="F5_8 TYPE C DOMAIN-CONTAINING PROTEIN"/>
    <property type="match status" value="1"/>
</dbReference>
<gene>
    <name evidence="1" type="ORF">O181_117598</name>
</gene>
<accession>A0A9Q3KAL5</accession>
<proteinExistence type="predicted"/>
<feature type="non-terminal residue" evidence="1">
    <location>
        <position position="586"/>
    </location>
</feature>
<dbReference type="OrthoDB" id="3269001at2759"/>